<dbReference type="Proteomes" id="UP000051992">
    <property type="component" value="Unassembled WGS sequence"/>
</dbReference>
<feature type="domain" description="Type VII secretion system protein EssD-like" evidence="1">
    <location>
        <begin position="1"/>
        <end position="41"/>
    </location>
</feature>
<evidence type="ECO:0000313" key="2">
    <source>
        <dbReference type="EMBL" id="KRN46571.1"/>
    </source>
</evidence>
<reference evidence="2 3" key="1">
    <citation type="journal article" date="2015" name="Genome Announc.">
        <title>Expanding the biotechnology potential of lactobacilli through comparative genomics of 213 strains and associated genera.</title>
        <authorList>
            <person name="Sun Z."/>
            <person name="Harris H.M."/>
            <person name="McCann A."/>
            <person name="Guo C."/>
            <person name="Argimon S."/>
            <person name="Zhang W."/>
            <person name="Yang X."/>
            <person name="Jeffery I.B."/>
            <person name="Cooney J.C."/>
            <person name="Kagawa T.F."/>
            <person name="Liu W."/>
            <person name="Song Y."/>
            <person name="Salvetti E."/>
            <person name="Wrobel A."/>
            <person name="Rasinkangas P."/>
            <person name="Parkhill J."/>
            <person name="Rea M.C."/>
            <person name="O'Sullivan O."/>
            <person name="Ritari J."/>
            <person name="Douillard F.P."/>
            <person name="Paul Ross R."/>
            <person name="Yang R."/>
            <person name="Briner A.E."/>
            <person name="Felis G.E."/>
            <person name="de Vos W.M."/>
            <person name="Barrangou R."/>
            <person name="Klaenhammer T.R."/>
            <person name="Caufield P.W."/>
            <person name="Cui Y."/>
            <person name="Zhang H."/>
            <person name="O'Toole P.W."/>
        </authorList>
    </citation>
    <scope>NUCLEOTIDE SEQUENCE [LARGE SCALE GENOMIC DNA]</scope>
    <source>
        <strain evidence="2 3">DSM 20410</strain>
    </source>
</reference>
<comment type="caution">
    <text evidence="2">The sequence shown here is derived from an EMBL/GenBank/DDBJ whole genome shotgun (WGS) entry which is preliminary data.</text>
</comment>
<dbReference type="EMBL" id="JQBM01000002">
    <property type="protein sequence ID" value="KRN46571.1"/>
    <property type="molecule type" value="Genomic_DNA"/>
</dbReference>
<dbReference type="PATRIC" id="fig|1629.5.peg.857"/>
<accession>A0A0R2H2G2</accession>
<evidence type="ECO:0000259" key="1">
    <source>
        <dbReference type="Pfam" id="PF13930"/>
    </source>
</evidence>
<dbReference type="Pfam" id="PF13930">
    <property type="entry name" value="Endonuclea_NS_2"/>
    <property type="match status" value="1"/>
</dbReference>
<evidence type="ECO:0000313" key="3">
    <source>
        <dbReference type="Proteomes" id="UP000051992"/>
    </source>
</evidence>
<keyword evidence="3" id="KW-1185">Reference proteome</keyword>
<dbReference type="AlphaFoldDB" id="A0A0R2H2G2"/>
<gene>
    <name evidence="2" type="ORF">IV50_GL000850</name>
</gene>
<dbReference type="InterPro" id="IPR044927">
    <property type="entry name" value="Endonuclea_NS_2"/>
</dbReference>
<dbReference type="RefSeq" id="WP_057745533.1">
    <property type="nucleotide sequence ID" value="NZ_JQBM01000002.1"/>
</dbReference>
<proteinExistence type="predicted"/>
<sequence length="59" mass="6838">MENEWAKALKDGKKVKVKIKLKYPNAKTERPSSFKVTYTITDPKDPKAAPVYQTVDYDY</sequence>
<organism evidence="2 3">
    <name type="scientific">Weissella viridescens</name>
    <name type="common">Lactobacillus viridescens</name>
    <dbReference type="NCBI Taxonomy" id="1629"/>
    <lineage>
        <taxon>Bacteria</taxon>
        <taxon>Bacillati</taxon>
        <taxon>Bacillota</taxon>
        <taxon>Bacilli</taxon>
        <taxon>Lactobacillales</taxon>
        <taxon>Lactobacillaceae</taxon>
        <taxon>Weissella</taxon>
    </lineage>
</organism>
<name>A0A0R2H2G2_WEIVI</name>
<protein>
    <recommendedName>
        <fullName evidence="1">Type VII secretion system protein EssD-like domain-containing protein</fullName>
    </recommendedName>
</protein>